<keyword evidence="4 6" id="KW-1133">Transmembrane helix</keyword>
<evidence type="ECO:0000256" key="4">
    <source>
        <dbReference type="ARBA" id="ARBA00022989"/>
    </source>
</evidence>
<protein>
    <submittedName>
        <fullName evidence="7">Oligosaccharide flippase family protein</fullName>
    </submittedName>
</protein>
<evidence type="ECO:0000256" key="5">
    <source>
        <dbReference type="ARBA" id="ARBA00023136"/>
    </source>
</evidence>
<comment type="caution">
    <text evidence="7">The sequence shown here is derived from an EMBL/GenBank/DDBJ whole genome shotgun (WGS) entry which is preliminary data.</text>
</comment>
<sequence>MKKNENRSVTYNFIMNVILTGSNILFPLITYPYASRILKPYGMGMVSFANAVITYFTMFAQLGIPTYGIRVCAKVRDDKEKLSRTVQEILIINMITCFLSYAAFFAAVFFNAKLRQEKTLFLVMGILIFFNTLGVEWLYKGLEQYTYITVRSIIFKFIAFLCIFIFIHNSDDYVIYGFLTVLALVGSNAMNFINLHKMISTHPVGDYHFRQHLKPIFIFFGMSVATTIYTNMDSVMLGFIKGAEENGCYDAAVKIKNILVSVVTSLGTVLLPRVSYHWEKGNREEFWKLAKKAAAFEIIAGGSLALFFIIFAQPTIYLVSGKLFERAIVPMEIIMPTLLLIGLSNITGIQILIPMGKEKYVLYSEIAGATVNLIINGILIPRLGASGAAIGTVSAELVVLMYQMWVLRKDLGKLFGGVQIWKIIIAVVLSAIAATAVRRSSLSTFFMLLLGGIVFFMVYGIILLILKESVVCEYLNTGKGYVNKILKKKH</sequence>
<gene>
    <name evidence="7" type="ORF">WMO28_03255</name>
</gene>
<dbReference type="Pfam" id="PF01943">
    <property type="entry name" value="Polysacc_synt"/>
    <property type="match status" value="1"/>
</dbReference>
<feature type="transmembrane region" description="Helical" evidence="6">
    <location>
        <begin position="333"/>
        <end position="353"/>
    </location>
</feature>
<feature type="transmembrane region" description="Helical" evidence="6">
    <location>
        <begin position="252"/>
        <end position="272"/>
    </location>
</feature>
<dbReference type="PANTHER" id="PTHR30250:SF11">
    <property type="entry name" value="O-ANTIGEN TRANSPORTER-RELATED"/>
    <property type="match status" value="1"/>
</dbReference>
<feature type="transmembrane region" description="Helical" evidence="6">
    <location>
        <begin position="216"/>
        <end position="240"/>
    </location>
</feature>
<dbReference type="CDD" id="cd13128">
    <property type="entry name" value="MATE_Wzx_like"/>
    <property type="match status" value="1"/>
</dbReference>
<comment type="subcellular location">
    <subcellularLocation>
        <location evidence="1">Cell membrane</location>
        <topology evidence="1">Multi-pass membrane protein</topology>
    </subcellularLocation>
</comment>
<name>A0ABV1BCQ3_9FIRM</name>
<keyword evidence="8" id="KW-1185">Reference proteome</keyword>
<feature type="transmembrane region" description="Helical" evidence="6">
    <location>
        <begin position="90"/>
        <end position="114"/>
    </location>
</feature>
<feature type="transmembrane region" description="Helical" evidence="6">
    <location>
        <begin position="46"/>
        <end position="69"/>
    </location>
</feature>
<feature type="transmembrane region" description="Helical" evidence="6">
    <location>
        <begin position="120"/>
        <end position="139"/>
    </location>
</feature>
<evidence type="ECO:0000256" key="3">
    <source>
        <dbReference type="ARBA" id="ARBA00022692"/>
    </source>
</evidence>
<dbReference type="EMBL" id="JBBMEJ010000002">
    <property type="protein sequence ID" value="MEQ2369969.1"/>
    <property type="molecule type" value="Genomic_DNA"/>
</dbReference>
<feature type="transmembrane region" description="Helical" evidence="6">
    <location>
        <begin position="443"/>
        <end position="466"/>
    </location>
</feature>
<keyword evidence="2" id="KW-1003">Cell membrane</keyword>
<dbReference type="PANTHER" id="PTHR30250">
    <property type="entry name" value="PST FAMILY PREDICTED COLANIC ACID TRANSPORTER"/>
    <property type="match status" value="1"/>
</dbReference>
<dbReference type="Proteomes" id="UP001473063">
    <property type="component" value="Unassembled WGS sequence"/>
</dbReference>
<feature type="transmembrane region" description="Helical" evidence="6">
    <location>
        <begin position="12"/>
        <end position="34"/>
    </location>
</feature>
<feature type="transmembrane region" description="Helical" evidence="6">
    <location>
        <begin position="419"/>
        <end position="437"/>
    </location>
</feature>
<dbReference type="InterPro" id="IPR002797">
    <property type="entry name" value="Polysacc_synth"/>
</dbReference>
<evidence type="ECO:0000313" key="8">
    <source>
        <dbReference type="Proteomes" id="UP001473063"/>
    </source>
</evidence>
<evidence type="ECO:0000256" key="6">
    <source>
        <dbReference type="SAM" id="Phobius"/>
    </source>
</evidence>
<organism evidence="7 8">
    <name type="scientific">Blautia aquisgranensis</name>
    <dbReference type="NCBI Taxonomy" id="3133153"/>
    <lineage>
        <taxon>Bacteria</taxon>
        <taxon>Bacillati</taxon>
        <taxon>Bacillota</taxon>
        <taxon>Clostridia</taxon>
        <taxon>Lachnospirales</taxon>
        <taxon>Lachnospiraceae</taxon>
        <taxon>Blautia</taxon>
    </lineage>
</organism>
<evidence type="ECO:0000256" key="2">
    <source>
        <dbReference type="ARBA" id="ARBA00022475"/>
    </source>
</evidence>
<evidence type="ECO:0000313" key="7">
    <source>
        <dbReference type="EMBL" id="MEQ2369969.1"/>
    </source>
</evidence>
<feature type="transmembrane region" description="Helical" evidence="6">
    <location>
        <begin position="293"/>
        <end position="313"/>
    </location>
</feature>
<feature type="transmembrane region" description="Helical" evidence="6">
    <location>
        <begin position="173"/>
        <end position="195"/>
    </location>
</feature>
<reference evidence="7 8" key="1">
    <citation type="submission" date="2024-03" db="EMBL/GenBank/DDBJ databases">
        <title>Human intestinal bacterial collection.</title>
        <authorList>
            <person name="Pauvert C."/>
            <person name="Hitch T.C.A."/>
            <person name="Clavel T."/>
        </authorList>
    </citation>
    <scope>NUCLEOTIDE SEQUENCE [LARGE SCALE GENOMIC DNA]</scope>
    <source>
        <strain evidence="7 8">CLA-JM-H16</strain>
    </source>
</reference>
<feature type="transmembrane region" description="Helical" evidence="6">
    <location>
        <begin position="386"/>
        <end position="407"/>
    </location>
</feature>
<feature type="transmembrane region" description="Helical" evidence="6">
    <location>
        <begin position="146"/>
        <end position="167"/>
    </location>
</feature>
<accession>A0ABV1BCQ3</accession>
<feature type="transmembrane region" description="Helical" evidence="6">
    <location>
        <begin position="360"/>
        <end position="380"/>
    </location>
</feature>
<dbReference type="InterPro" id="IPR050833">
    <property type="entry name" value="Poly_Biosynth_Transport"/>
</dbReference>
<dbReference type="RefSeq" id="WP_349056039.1">
    <property type="nucleotide sequence ID" value="NZ_JBBMEJ010000002.1"/>
</dbReference>
<proteinExistence type="predicted"/>
<evidence type="ECO:0000256" key="1">
    <source>
        <dbReference type="ARBA" id="ARBA00004651"/>
    </source>
</evidence>
<keyword evidence="5 6" id="KW-0472">Membrane</keyword>
<keyword evidence="3 6" id="KW-0812">Transmembrane</keyword>